<name>A0ABT0GVN3_9HYPH</name>
<keyword evidence="2" id="KW-1185">Reference proteome</keyword>
<proteinExistence type="predicted"/>
<accession>A0ABT0GVN3</accession>
<dbReference type="RefSeq" id="WP_248154174.1">
    <property type="nucleotide sequence ID" value="NZ_JALNMJ010000007.1"/>
</dbReference>
<evidence type="ECO:0000313" key="1">
    <source>
        <dbReference type="EMBL" id="MCK7612868.1"/>
    </source>
</evidence>
<organism evidence="1 2">
    <name type="scientific">Roseibium sediminicola</name>
    <dbReference type="NCBI Taxonomy" id="2933272"/>
    <lineage>
        <taxon>Bacteria</taxon>
        <taxon>Pseudomonadati</taxon>
        <taxon>Pseudomonadota</taxon>
        <taxon>Alphaproteobacteria</taxon>
        <taxon>Hyphomicrobiales</taxon>
        <taxon>Stappiaceae</taxon>
        <taxon>Roseibium</taxon>
    </lineage>
</organism>
<gene>
    <name evidence="1" type="ORF">M0H32_11900</name>
</gene>
<comment type="caution">
    <text evidence="1">The sequence shown here is derived from an EMBL/GenBank/DDBJ whole genome shotgun (WGS) entry which is preliminary data.</text>
</comment>
<reference evidence="1" key="1">
    <citation type="submission" date="2022-04" db="EMBL/GenBank/DDBJ databases">
        <title>Roseibium sp. CAU 1639 isolated from mud.</title>
        <authorList>
            <person name="Kim W."/>
        </authorList>
    </citation>
    <scope>NUCLEOTIDE SEQUENCE</scope>
    <source>
        <strain evidence="1">CAU 1639</strain>
    </source>
</reference>
<protein>
    <submittedName>
        <fullName evidence="1">Uncharacterized protein</fullName>
    </submittedName>
</protein>
<evidence type="ECO:0000313" key="2">
    <source>
        <dbReference type="Proteomes" id="UP001431221"/>
    </source>
</evidence>
<dbReference type="EMBL" id="JALNMJ010000007">
    <property type="protein sequence ID" value="MCK7612868.1"/>
    <property type="molecule type" value="Genomic_DNA"/>
</dbReference>
<sequence>MSDYSVIRIFYLLLGLFFVAGASTFGAAARTEKAEPGSGPEIKLEIIDGQFLLNAPITVRIFKHRIPPNSSVGIFLVPVMPENNPPIHGVWNPGCDGPLSRKTISLSGTGVQEFEWNGRATWWAPADGPMPCEDILPGRYLFQMYLYQEQDVPLVGMGRRAEPVQSAISLTFDLTGELDLSRIERDLNMRAVDLIQKNLELPNASDFVQAMYRSTGKLQDRNGGYFCQNKVVPLPHEGLVRACTTVPVLTELGLRLPYGEYVETRPIMRISRRAGAFRDVLLKARDAAAIPMLARLEMSVANEVGKGESCSISTTDPECHESFVYVKESSVLRATVENLFYQPERDDWAFLFKFEASKNGESLFEVESFVCVSGQGHVMQVSPIARELKGERRPSKVMNLVGLECEGS</sequence>
<dbReference type="Proteomes" id="UP001431221">
    <property type="component" value="Unassembled WGS sequence"/>
</dbReference>